<keyword evidence="2" id="KW-0238">DNA-binding</keyword>
<keyword evidence="3" id="KW-1185">Reference proteome</keyword>
<feature type="domain" description="Helix-turn-helix" evidence="1">
    <location>
        <begin position="36"/>
        <end position="84"/>
    </location>
</feature>
<dbReference type="PANTHER" id="PTHR34585">
    <property type="match status" value="1"/>
</dbReference>
<evidence type="ECO:0000313" key="3">
    <source>
        <dbReference type="Proteomes" id="UP000294850"/>
    </source>
</evidence>
<dbReference type="AlphaFoldDB" id="A0A4R5DRQ5"/>
<proteinExistence type="predicted"/>
<dbReference type="GO" id="GO:0003677">
    <property type="term" value="F:DNA binding"/>
    <property type="evidence" value="ECO:0007669"/>
    <property type="project" value="UniProtKB-KW"/>
</dbReference>
<dbReference type="RefSeq" id="WP_131959325.1">
    <property type="nucleotide sequence ID" value="NZ_SMFL01000005.1"/>
</dbReference>
<protein>
    <submittedName>
        <fullName evidence="2">DNA-binding protein</fullName>
    </submittedName>
</protein>
<gene>
    <name evidence="2" type="ORF">E0F88_16270</name>
</gene>
<name>A0A4R5DRQ5_9BACT</name>
<dbReference type="EMBL" id="SMFL01000005">
    <property type="protein sequence ID" value="TDE14741.1"/>
    <property type="molecule type" value="Genomic_DNA"/>
</dbReference>
<dbReference type="Pfam" id="PF12728">
    <property type="entry name" value="HTH_17"/>
    <property type="match status" value="1"/>
</dbReference>
<reference evidence="2 3" key="1">
    <citation type="submission" date="2019-03" db="EMBL/GenBank/DDBJ databases">
        <title>Dyadobacter AR-3-6 sp. nov., isolated from arctic soil.</title>
        <authorList>
            <person name="Chaudhary D.K."/>
        </authorList>
    </citation>
    <scope>NUCLEOTIDE SEQUENCE [LARGE SCALE GENOMIC DNA]</scope>
    <source>
        <strain evidence="2 3">AR-3-6</strain>
    </source>
</reference>
<dbReference type="SUPFAM" id="SSF46955">
    <property type="entry name" value="Putative DNA-binding domain"/>
    <property type="match status" value="1"/>
</dbReference>
<dbReference type="OrthoDB" id="1524679at2"/>
<organism evidence="2 3">
    <name type="scientific">Dyadobacter psychrotolerans</name>
    <dbReference type="NCBI Taxonomy" id="2541721"/>
    <lineage>
        <taxon>Bacteria</taxon>
        <taxon>Pseudomonadati</taxon>
        <taxon>Bacteroidota</taxon>
        <taxon>Cytophagia</taxon>
        <taxon>Cytophagales</taxon>
        <taxon>Spirosomataceae</taxon>
        <taxon>Dyadobacter</taxon>
    </lineage>
</organism>
<accession>A0A4R5DRQ5</accession>
<evidence type="ECO:0000259" key="1">
    <source>
        <dbReference type="Pfam" id="PF12728"/>
    </source>
</evidence>
<dbReference type="InterPro" id="IPR041657">
    <property type="entry name" value="HTH_17"/>
</dbReference>
<dbReference type="InterPro" id="IPR009061">
    <property type="entry name" value="DNA-bd_dom_put_sf"/>
</dbReference>
<evidence type="ECO:0000313" key="2">
    <source>
        <dbReference type="EMBL" id="TDE14741.1"/>
    </source>
</evidence>
<comment type="caution">
    <text evidence="2">The sequence shown here is derived from an EMBL/GenBank/DDBJ whole genome shotgun (WGS) entry which is preliminary data.</text>
</comment>
<sequence length="89" mass="10130">MEIELITKEDLRQLRVQLLEDIKQHFAGQTSKKAEWLKSAQVREMLSISPGTLQTLRVNGTLKHTKIGGSFYYLQSDIDALLKSGKNQN</sequence>
<dbReference type="PANTHER" id="PTHR34585:SF22">
    <property type="entry name" value="HELIX-TURN-HELIX DOMAIN-CONTAINING PROTEIN"/>
    <property type="match status" value="1"/>
</dbReference>
<dbReference type="Proteomes" id="UP000294850">
    <property type="component" value="Unassembled WGS sequence"/>
</dbReference>